<evidence type="ECO:0000313" key="3">
    <source>
        <dbReference type="Proteomes" id="UP000637632"/>
    </source>
</evidence>
<proteinExistence type="predicted"/>
<evidence type="ECO:0000313" key="2">
    <source>
        <dbReference type="EMBL" id="MBC3810481.1"/>
    </source>
</evidence>
<dbReference type="RefSeq" id="WP_186884767.1">
    <property type="nucleotide sequence ID" value="NZ_JACOFT010000001.1"/>
</dbReference>
<dbReference type="EMBL" id="JACOFT010000001">
    <property type="protein sequence ID" value="MBC3810481.1"/>
    <property type="molecule type" value="Genomic_DNA"/>
</dbReference>
<feature type="region of interest" description="Disordered" evidence="1">
    <location>
        <begin position="19"/>
        <end position="57"/>
    </location>
</feature>
<reference evidence="2 3" key="1">
    <citation type="submission" date="2020-08" db="EMBL/GenBank/DDBJ databases">
        <title>Novel species isolated from subtropical streams in China.</title>
        <authorList>
            <person name="Lu H."/>
        </authorList>
    </citation>
    <scope>NUCLEOTIDE SEQUENCE [LARGE SCALE GENOMIC DNA]</scope>
    <source>
        <strain evidence="2 3">CCTCC AB 2015119</strain>
    </source>
</reference>
<evidence type="ECO:0000256" key="1">
    <source>
        <dbReference type="SAM" id="MobiDB-lite"/>
    </source>
</evidence>
<sequence>MKIRVKLPKPRNPLAVLVKQRKGGAHGASQPARAERRKYKQRLHGVLSGRSGGDDTD</sequence>
<name>A0ABR6XDP4_9BURK</name>
<organism evidence="2 3">
    <name type="scientific">Undibacterium aquatile</name>
    <dbReference type="NCBI Taxonomy" id="1537398"/>
    <lineage>
        <taxon>Bacteria</taxon>
        <taxon>Pseudomonadati</taxon>
        <taxon>Pseudomonadota</taxon>
        <taxon>Betaproteobacteria</taxon>
        <taxon>Burkholderiales</taxon>
        <taxon>Oxalobacteraceae</taxon>
        <taxon>Undibacterium</taxon>
    </lineage>
</organism>
<dbReference type="Proteomes" id="UP000637632">
    <property type="component" value="Unassembled WGS sequence"/>
</dbReference>
<gene>
    <name evidence="2" type="ORF">H8K26_03425</name>
</gene>
<accession>A0ABR6XDP4</accession>
<keyword evidence="3" id="KW-1185">Reference proteome</keyword>
<protein>
    <submittedName>
        <fullName evidence="2">Uncharacterized protein</fullName>
    </submittedName>
</protein>
<comment type="caution">
    <text evidence="2">The sequence shown here is derived from an EMBL/GenBank/DDBJ whole genome shotgun (WGS) entry which is preliminary data.</text>
</comment>